<evidence type="ECO:0000259" key="10">
    <source>
        <dbReference type="Pfam" id="PF02879"/>
    </source>
</evidence>
<feature type="domain" description="Alpha-D-phosphohexomutase alpha/beta/alpha" evidence="10">
    <location>
        <begin position="208"/>
        <end position="309"/>
    </location>
</feature>
<evidence type="ECO:0000256" key="6">
    <source>
        <dbReference type="ARBA" id="ARBA00023235"/>
    </source>
</evidence>
<sequence>MQDAMNWLARDPDPRTREELQHLIDKKMHAELEDRFTQRLEFGTAGLRGKVGCGPNRMNRLVIQETATGLGHYLIEHVANAAIRGVVVGYDGRLDSKQFAIDTASVLTALGIKVYLTANVAATPIVAFGIEHFNAAAAVVVTASHNPPEYNGFKVYWENGAQIIPPHDAGIADEIDVAATKPIPLISLSDAEKQGNLVWLTEGYYQTYRAAINQSPYVRNDIDSAHTTVTYTAMHGVGAQMAEDLLHDGGFHKVFSVAEQREPDGHFPTVNFPNPEEKGAMDLVVNLAKSVDADIACANDPDADRFAVAVRADDTVRSDDAAYKMLTGDQVGVLFAHYLLSKPHTKNQLVGNSIVSSTLLEKVANSHGATYFQTLTGFKWLANIGMQLEDEQNEFLFAYEEALGYTIGTQVRDKDGLSALVVFAQLVEELKSQGRTVWDLLAQISLEHGVHTNAQRSIGLDPDSPSIGSKLRSAQPKTIGGVTVSVIEDLQSSLRYIVGGDTETINLPTSDVLIYHLEDASRIIVRPSGTEPKVKVYYETVTKFEGSETYDEARQRGEEYTNNLIEQHQQELSA</sequence>
<dbReference type="GO" id="GO:0008973">
    <property type="term" value="F:phosphopentomutase activity"/>
    <property type="evidence" value="ECO:0007669"/>
    <property type="project" value="TreeGrafter"/>
</dbReference>
<keyword evidence="3" id="KW-0597">Phosphoprotein</keyword>
<evidence type="ECO:0000256" key="1">
    <source>
        <dbReference type="ARBA" id="ARBA00001946"/>
    </source>
</evidence>
<dbReference type="PRINTS" id="PR00509">
    <property type="entry name" value="PGMPMM"/>
</dbReference>
<dbReference type="CDD" id="cd05799">
    <property type="entry name" value="PGM2"/>
    <property type="match status" value="1"/>
</dbReference>
<dbReference type="Pfam" id="PF00408">
    <property type="entry name" value="PGM_PMM_IV"/>
    <property type="match status" value="1"/>
</dbReference>
<dbReference type="InterPro" id="IPR005844">
    <property type="entry name" value="A-D-PHexomutase_a/b/a-I"/>
</dbReference>
<dbReference type="PROSITE" id="PS00710">
    <property type="entry name" value="PGM_PMM"/>
    <property type="match status" value="1"/>
</dbReference>
<proteinExistence type="inferred from homology"/>
<keyword evidence="6" id="KW-0413">Isomerase</keyword>
<evidence type="ECO:0000313" key="13">
    <source>
        <dbReference type="Proteomes" id="UP000235406"/>
    </source>
</evidence>
<evidence type="ECO:0000313" key="12">
    <source>
        <dbReference type="EMBL" id="PMM75557.1"/>
    </source>
</evidence>
<dbReference type="PANTHER" id="PTHR45745:SF1">
    <property type="entry name" value="PHOSPHOGLUCOMUTASE 2B-RELATED"/>
    <property type="match status" value="1"/>
</dbReference>
<accession>A0A2N7KI29</accession>
<dbReference type="SUPFAM" id="SSF53738">
    <property type="entry name" value="Phosphoglucomutase, first 3 domains"/>
    <property type="match status" value="3"/>
</dbReference>
<dbReference type="GO" id="GO:0000287">
    <property type="term" value="F:magnesium ion binding"/>
    <property type="evidence" value="ECO:0007669"/>
    <property type="project" value="InterPro"/>
</dbReference>
<dbReference type="AlphaFoldDB" id="A0A2N7KI29"/>
<dbReference type="Pfam" id="PF02879">
    <property type="entry name" value="PGM_PMM_II"/>
    <property type="match status" value="1"/>
</dbReference>
<organism evidence="12 13">
    <name type="scientific">Vibrio lentus</name>
    <dbReference type="NCBI Taxonomy" id="136468"/>
    <lineage>
        <taxon>Bacteria</taxon>
        <taxon>Pseudomonadati</taxon>
        <taxon>Pseudomonadota</taxon>
        <taxon>Gammaproteobacteria</taxon>
        <taxon>Vibrionales</taxon>
        <taxon>Vibrionaceae</taxon>
        <taxon>Vibrio</taxon>
    </lineage>
</organism>
<protein>
    <submittedName>
        <fullName evidence="12">Phosphoglucomutase</fullName>
    </submittedName>
</protein>
<dbReference type="Pfam" id="PF02878">
    <property type="entry name" value="PGM_PMM_I"/>
    <property type="match status" value="1"/>
</dbReference>
<dbReference type="InterPro" id="IPR005841">
    <property type="entry name" value="Alpha-D-phosphohexomutase_SF"/>
</dbReference>
<evidence type="ECO:0000256" key="4">
    <source>
        <dbReference type="ARBA" id="ARBA00022723"/>
    </source>
</evidence>
<dbReference type="PANTHER" id="PTHR45745">
    <property type="entry name" value="PHOSPHOMANNOMUTASE 45A"/>
    <property type="match status" value="1"/>
</dbReference>
<dbReference type="EMBL" id="MCZK01000041">
    <property type="protein sequence ID" value="PMM75557.1"/>
    <property type="molecule type" value="Genomic_DNA"/>
</dbReference>
<dbReference type="SUPFAM" id="SSF55957">
    <property type="entry name" value="Phosphoglucomutase, C-terminal domain"/>
    <property type="match status" value="1"/>
</dbReference>
<dbReference type="InterPro" id="IPR036900">
    <property type="entry name" value="A-D-PHexomutase_C_sf"/>
</dbReference>
<dbReference type="Pfam" id="PF02880">
    <property type="entry name" value="PGM_PMM_III"/>
    <property type="match status" value="1"/>
</dbReference>
<feature type="domain" description="Alpha-D-phosphohexomutase alpha/beta/alpha" evidence="9">
    <location>
        <begin position="40"/>
        <end position="176"/>
    </location>
</feature>
<dbReference type="OrthoDB" id="9803322at2"/>
<gene>
    <name evidence="12" type="ORF">BCT49_23100</name>
</gene>
<comment type="cofactor">
    <cofactor evidence="1">
        <name>Mg(2+)</name>
        <dbReference type="ChEBI" id="CHEBI:18420"/>
    </cofactor>
</comment>
<dbReference type="Gene3D" id="3.40.120.10">
    <property type="entry name" value="Alpha-D-Glucose-1,6-Bisphosphate, subunit A, domain 3"/>
    <property type="match status" value="3"/>
</dbReference>
<feature type="domain" description="Alpha-D-phosphohexomutase alpha/beta/alpha" evidence="11">
    <location>
        <begin position="327"/>
        <end position="442"/>
    </location>
</feature>
<dbReference type="InterPro" id="IPR016066">
    <property type="entry name" value="A-D-PHexomutase_CS"/>
</dbReference>
<evidence type="ECO:0000256" key="3">
    <source>
        <dbReference type="ARBA" id="ARBA00022553"/>
    </source>
</evidence>
<evidence type="ECO:0000259" key="9">
    <source>
        <dbReference type="Pfam" id="PF02878"/>
    </source>
</evidence>
<dbReference type="Proteomes" id="UP000235406">
    <property type="component" value="Unassembled WGS sequence"/>
</dbReference>
<evidence type="ECO:0000256" key="7">
    <source>
        <dbReference type="RuleBase" id="RU004326"/>
    </source>
</evidence>
<dbReference type="InterPro" id="IPR005845">
    <property type="entry name" value="A-D-PHexomutase_a/b/a-II"/>
</dbReference>
<feature type="domain" description="Alpha-D-phosphohexomutase C-terminal" evidence="8">
    <location>
        <begin position="509"/>
        <end position="543"/>
    </location>
</feature>
<comment type="similarity">
    <text evidence="2 7">Belongs to the phosphohexose mutase family.</text>
</comment>
<evidence type="ECO:0000256" key="2">
    <source>
        <dbReference type="ARBA" id="ARBA00010231"/>
    </source>
</evidence>
<dbReference type="InterPro" id="IPR005843">
    <property type="entry name" value="A-D-PHexomutase_C"/>
</dbReference>
<reference evidence="13" key="1">
    <citation type="submission" date="2016-07" db="EMBL/GenBank/DDBJ databases">
        <title>Nontailed viruses are major unrecognized killers of bacteria in the ocean.</title>
        <authorList>
            <person name="Kauffman K."/>
            <person name="Hussain F."/>
            <person name="Yang J."/>
            <person name="Arevalo P."/>
            <person name="Brown J."/>
            <person name="Cutler M."/>
            <person name="Kelly L."/>
            <person name="Polz M.F."/>
        </authorList>
    </citation>
    <scope>NUCLEOTIDE SEQUENCE [LARGE SCALE GENOMIC DNA]</scope>
    <source>
        <strain evidence="13">10N.261.46.F8</strain>
    </source>
</reference>
<comment type="caution">
    <text evidence="12">The sequence shown here is derived from an EMBL/GenBank/DDBJ whole genome shotgun (WGS) entry which is preliminary data.</text>
</comment>
<dbReference type="GO" id="GO:0006166">
    <property type="term" value="P:purine ribonucleoside salvage"/>
    <property type="evidence" value="ECO:0007669"/>
    <property type="project" value="TreeGrafter"/>
</dbReference>
<dbReference type="Gene3D" id="3.30.310.50">
    <property type="entry name" value="Alpha-D-phosphohexomutase, C-terminal domain"/>
    <property type="match status" value="1"/>
</dbReference>
<evidence type="ECO:0000259" key="8">
    <source>
        <dbReference type="Pfam" id="PF00408"/>
    </source>
</evidence>
<dbReference type="GO" id="GO:0005975">
    <property type="term" value="P:carbohydrate metabolic process"/>
    <property type="evidence" value="ECO:0007669"/>
    <property type="project" value="InterPro"/>
</dbReference>
<evidence type="ECO:0000256" key="5">
    <source>
        <dbReference type="ARBA" id="ARBA00022842"/>
    </source>
</evidence>
<keyword evidence="5 7" id="KW-0460">Magnesium</keyword>
<dbReference type="RefSeq" id="WP_102434199.1">
    <property type="nucleotide sequence ID" value="NZ_CAWNVI010000041.1"/>
</dbReference>
<keyword evidence="4 7" id="KW-0479">Metal-binding</keyword>
<evidence type="ECO:0000259" key="11">
    <source>
        <dbReference type="Pfam" id="PF02880"/>
    </source>
</evidence>
<dbReference type="InterPro" id="IPR016055">
    <property type="entry name" value="A-D-PHexomutase_a/b/a-I/II/III"/>
</dbReference>
<name>A0A2N7KI29_9VIBR</name>
<dbReference type="InterPro" id="IPR005846">
    <property type="entry name" value="A-D-PHexomutase_a/b/a-III"/>
</dbReference>